<keyword evidence="11" id="KW-1133">Transmembrane helix</keyword>
<evidence type="ECO:0000313" key="15">
    <source>
        <dbReference type="Proteomes" id="UP000050488"/>
    </source>
</evidence>
<dbReference type="PANTHER" id="PTHR43289:SF6">
    <property type="entry name" value="SERINE_THREONINE-PROTEIN KINASE NEKL-3"/>
    <property type="match status" value="1"/>
</dbReference>
<reference evidence="14 15" key="1">
    <citation type="submission" date="2015-10" db="EMBL/GenBank/DDBJ databases">
        <title>Corynebacteirum lowii and Corynebacterium oculi species nova, derived from human clinical disease and and emended description of Corynebacterium mastiditis.</title>
        <authorList>
            <person name="Bernard K."/>
            <person name="Pacheco A.L."/>
            <person name="Mcdougall C."/>
            <person name="Burtx T."/>
            <person name="Weibe D."/>
            <person name="Tyler S."/>
            <person name="Olson A.B."/>
            <person name="Cnockaert M."/>
            <person name="Eguchi H."/>
            <person name="Kuwahara T."/>
            <person name="Nakayama-Imaohji H."/>
            <person name="Boudewijins M."/>
            <person name="Van Hoecke F."/>
            <person name="Bernier A.-M."/>
            <person name="Vandamme P."/>
        </authorList>
    </citation>
    <scope>NUCLEOTIDE SEQUENCE [LARGE SCALE GENOMIC DNA]</scope>
    <source>
        <strain evidence="14 15">NML 130206</strain>
    </source>
</reference>
<evidence type="ECO:0000256" key="3">
    <source>
        <dbReference type="ARBA" id="ARBA00022679"/>
    </source>
</evidence>
<dbReference type="PATRIC" id="fig|1544413.3.peg.985"/>
<dbReference type="FunFam" id="3.30.200.20:FF:000035">
    <property type="entry name" value="Serine/threonine protein kinase Stk1"/>
    <property type="match status" value="1"/>
</dbReference>
<organism evidence="14 15">
    <name type="scientific">Corynebacterium lowii</name>
    <dbReference type="NCBI Taxonomy" id="1544413"/>
    <lineage>
        <taxon>Bacteria</taxon>
        <taxon>Bacillati</taxon>
        <taxon>Actinomycetota</taxon>
        <taxon>Actinomycetes</taxon>
        <taxon>Mycobacteriales</taxon>
        <taxon>Corynebacteriaceae</taxon>
        <taxon>Corynebacterium</taxon>
    </lineage>
</organism>
<keyword evidence="11" id="KW-0472">Membrane</keyword>
<feature type="domain" description="PASTA" evidence="13">
    <location>
        <begin position="600"/>
        <end position="665"/>
    </location>
</feature>
<evidence type="ECO:0000256" key="9">
    <source>
        <dbReference type="ARBA" id="ARBA00048679"/>
    </source>
</evidence>
<dbReference type="PROSITE" id="PS51178">
    <property type="entry name" value="PASTA"/>
    <property type="match status" value="4"/>
</dbReference>
<keyword evidence="5" id="KW-0547">Nucleotide-binding</keyword>
<feature type="compositionally biased region" description="Pro residues" evidence="10">
    <location>
        <begin position="334"/>
        <end position="366"/>
    </location>
</feature>
<dbReference type="PANTHER" id="PTHR43289">
    <property type="entry name" value="MITOGEN-ACTIVATED PROTEIN KINASE KINASE KINASE 20-RELATED"/>
    <property type="match status" value="1"/>
</dbReference>
<feature type="region of interest" description="Disordered" evidence="10">
    <location>
        <begin position="315"/>
        <end position="370"/>
    </location>
</feature>
<feature type="region of interest" description="Disordered" evidence="10">
    <location>
        <begin position="632"/>
        <end position="657"/>
    </location>
</feature>
<dbReference type="GO" id="GO:0004674">
    <property type="term" value="F:protein serine/threonine kinase activity"/>
    <property type="evidence" value="ECO:0007669"/>
    <property type="project" value="UniProtKB-KW"/>
</dbReference>
<feature type="domain" description="PASTA" evidence="13">
    <location>
        <begin position="532"/>
        <end position="599"/>
    </location>
</feature>
<evidence type="ECO:0000256" key="8">
    <source>
        <dbReference type="ARBA" id="ARBA00047899"/>
    </source>
</evidence>
<dbReference type="PROSITE" id="PS50011">
    <property type="entry name" value="PROTEIN_KINASE_DOM"/>
    <property type="match status" value="1"/>
</dbReference>
<dbReference type="PROSITE" id="PS00108">
    <property type="entry name" value="PROTEIN_KINASE_ST"/>
    <property type="match status" value="1"/>
</dbReference>
<dbReference type="SUPFAM" id="SSF56112">
    <property type="entry name" value="Protein kinase-like (PK-like)"/>
    <property type="match status" value="1"/>
</dbReference>
<evidence type="ECO:0000256" key="5">
    <source>
        <dbReference type="ARBA" id="ARBA00022741"/>
    </source>
</evidence>
<protein>
    <recommendedName>
        <fullName evidence="1">non-specific serine/threonine protein kinase</fullName>
        <ecNumber evidence="1">2.7.11.1</ecNumber>
    </recommendedName>
</protein>
<keyword evidence="15" id="KW-1185">Reference proteome</keyword>
<proteinExistence type="predicted"/>
<dbReference type="Pfam" id="PF03793">
    <property type="entry name" value="PASTA"/>
    <property type="match status" value="5"/>
</dbReference>
<comment type="caution">
    <text evidence="14">The sequence shown here is derived from an EMBL/GenBank/DDBJ whole genome shotgun (WGS) entry which is preliminary data.</text>
</comment>
<evidence type="ECO:0000313" key="14">
    <source>
        <dbReference type="EMBL" id="KQB86773.1"/>
    </source>
</evidence>
<evidence type="ECO:0000259" key="12">
    <source>
        <dbReference type="PROSITE" id="PS50011"/>
    </source>
</evidence>
<dbReference type="InterPro" id="IPR000719">
    <property type="entry name" value="Prot_kinase_dom"/>
</dbReference>
<sequence length="726" mass="76640">MTQLQVGDVLEGRYQIDHPIARGGMSTVYRCVDLRLGRAVAVKVMDERYVNDPVFRQRFRREARAMARINHPNIVGVYDFGSDGNDVFLVMELITGGTLRELIAERGPMPPHGALAVMRAVLTGLAAAHRDGLIHRDIKPDNVLISADHSVKLADFGLVRATDSEQHTTAHIVGTASYLSPEQVRGTELGPASDVYSAGILLFELLTGETPFQGNTDLDCAYQRLDKDVPAPSSLIEGIPAEIDALVAQATLRDPAQRFADAPAFLDAAESTAQELGLPPFVVPIPRNAAAHRAAAVPTDTSTLPTEMLATGVIEAPVPPEPPAGEQTSLLPEAPAPAPTPVPVSAPQPAPTPEPAPAADTPPPVKPYTNRSPVRLTVWITLVALIIGAVALGGWWLGSGRYGDIPQVIGSEKIQGLTLVEEAGFEATSRDVYDDEVEKDHVVDTEPSGSRAVRGSEVTLLVSQGRPSVPAIPEGADVQRYEQLLSERTLHATVTEREYSDEVPAGGVISTSPSEGKTVDTESTVSLTVSKGPAPVEVPDVSGMSQEKAEKALEKAGLKVSAVEWAFDAARDNGEVSSTTPAAGAEAARGDGVHLVLSTALTVPDLSGLDTEEAAERLTEEGLVLGEVLRDENATGDSGEVLRSEPRSGERVNPESPNVNVYLPGKVRTPLLLGKTVAEAERIAEEEGLSLDTGRQASRNALVITQSPLPGKSLSPGSPVTVTALG</sequence>
<dbReference type="InterPro" id="IPR005543">
    <property type="entry name" value="PASTA_dom"/>
</dbReference>
<dbReference type="Gene3D" id="3.30.200.20">
    <property type="entry name" value="Phosphorylase Kinase, domain 1"/>
    <property type="match status" value="1"/>
</dbReference>
<evidence type="ECO:0000259" key="13">
    <source>
        <dbReference type="PROSITE" id="PS51178"/>
    </source>
</evidence>
<dbReference type="SMART" id="SM00740">
    <property type="entry name" value="PASTA"/>
    <property type="match status" value="5"/>
</dbReference>
<evidence type="ECO:0000256" key="10">
    <source>
        <dbReference type="SAM" id="MobiDB-lite"/>
    </source>
</evidence>
<feature type="domain" description="PASTA" evidence="13">
    <location>
        <begin position="472"/>
        <end position="531"/>
    </location>
</feature>
<dbReference type="FunFam" id="1.10.510.10:FF:000021">
    <property type="entry name" value="Serine/threonine protein kinase"/>
    <property type="match status" value="1"/>
</dbReference>
<dbReference type="EMBL" id="LKEV01000002">
    <property type="protein sequence ID" value="KQB86773.1"/>
    <property type="molecule type" value="Genomic_DNA"/>
</dbReference>
<feature type="compositionally biased region" description="Low complexity" evidence="10">
    <location>
        <begin position="707"/>
        <end position="719"/>
    </location>
</feature>
<evidence type="ECO:0000256" key="2">
    <source>
        <dbReference type="ARBA" id="ARBA00022527"/>
    </source>
</evidence>
<keyword evidence="7" id="KW-0067">ATP-binding</keyword>
<feature type="domain" description="Protein kinase" evidence="12">
    <location>
        <begin position="14"/>
        <end position="282"/>
    </location>
</feature>
<evidence type="ECO:0000256" key="4">
    <source>
        <dbReference type="ARBA" id="ARBA00022737"/>
    </source>
</evidence>
<dbReference type="OrthoDB" id="9762169at2"/>
<keyword evidence="4" id="KW-0677">Repeat</keyword>
<dbReference type="Proteomes" id="UP000050488">
    <property type="component" value="Unassembled WGS sequence"/>
</dbReference>
<dbReference type="GO" id="GO:0005524">
    <property type="term" value="F:ATP binding"/>
    <property type="evidence" value="ECO:0007669"/>
    <property type="project" value="UniProtKB-KW"/>
</dbReference>
<dbReference type="Pfam" id="PF00069">
    <property type="entry name" value="Pkinase"/>
    <property type="match status" value="1"/>
</dbReference>
<evidence type="ECO:0000256" key="1">
    <source>
        <dbReference type="ARBA" id="ARBA00012513"/>
    </source>
</evidence>
<gene>
    <name evidence="14" type="primary">spk1</name>
    <name evidence="14" type="ORF">Clow_00981</name>
</gene>
<dbReference type="CDD" id="cd14014">
    <property type="entry name" value="STKc_PknB_like"/>
    <property type="match status" value="1"/>
</dbReference>
<keyword evidence="11" id="KW-0812">Transmembrane</keyword>
<dbReference type="STRING" id="1544413.Clow_00981"/>
<dbReference type="AlphaFoldDB" id="A0A0Q0YJ26"/>
<keyword evidence="2" id="KW-0723">Serine/threonine-protein kinase</keyword>
<keyword evidence="6 14" id="KW-0418">Kinase</keyword>
<evidence type="ECO:0000256" key="11">
    <source>
        <dbReference type="SAM" id="Phobius"/>
    </source>
</evidence>
<accession>A0A0Q0YJ26</accession>
<evidence type="ECO:0000256" key="7">
    <source>
        <dbReference type="ARBA" id="ARBA00022840"/>
    </source>
</evidence>
<feature type="compositionally biased region" description="Basic and acidic residues" evidence="10">
    <location>
        <begin position="640"/>
        <end position="653"/>
    </location>
</feature>
<comment type="catalytic activity">
    <reaction evidence="8">
        <text>L-threonyl-[protein] + ATP = O-phospho-L-threonyl-[protein] + ADP + H(+)</text>
        <dbReference type="Rhea" id="RHEA:46608"/>
        <dbReference type="Rhea" id="RHEA-COMP:11060"/>
        <dbReference type="Rhea" id="RHEA-COMP:11605"/>
        <dbReference type="ChEBI" id="CHEBI:15378"/>
        <dbReference type="ChEBI" id="CHEBI:30013"/>
        <dbReference type="ChEBI" id="CHEBI:30616"/>
        <dbReference type="ChEBI" id="CHEBI:61977"/>
        <dbReference type="ChEBI" id="CHEBI:456216"/>
        <dbReference type="EC" id="2.7.11.1"/>
    </reaction>
</comment>
<keyword evidence="3 14" id="KW-0808">Transferase</keyword>
<name>A0A0Q0YJ26_9CORY</name>
<dbReference type="CDD" id="cd06577">
    <property type="entry name" value="PASTA_pknB"/>
    <property type="match status" value="4"/>
</dbReference>
<feature type="region of interest" description="Disordered" evidence="10">
    <location>
        <begin position="707"/>
        <end position="726"/>
    </location>
</feature>
<dbReference type="GO" id="GO:0106310">
    <property type="term" value="F:protein serine kinase activity"/>
    <property type="evidence" value="ECO:0007669"/>
    <property type="project" value="RHEA"/>
</dbReference>
<comment type="catalytic activity">
    <reaction evidence="9">
        <text>L-seryl-[protein] + ATP = O-phospho-L-seryl-[protein] + ADP + H(+)</text>
        <dbReference type="Rhea" id="RHEA:17989"/>
        <dbReference type="Rhea" id="RHEA-COMP:9863"/>
        <dbReference type="Rhea" id="RHEA-COMP:11604"/>
        <dbReference type="ChEBI" id="CHEBI:15378"/>
        <dbReference type="ChEBI" id="CHEBI:29999"/>
        <dbReference type="ChEBI" id="CHEBI:30616"/>
        <dbReference type="ChEBI" id="CHEBI:83421"/>
        <dbReference type="ChEBI" id="CHEBI:456216"/>
        <dbReference type="EC" id="2.7.11.1"/>
    </reaction>
</comment>
<dbReference type="GO" id="GO:0045717">
    <property type="term" value="P:negative regulation of fatty acid biosynthetic process"/>
    <property type="evidence" value="ECO:0007669"/>
    <property type="project" value="UniProtKB-ARBA"/>
</dbReference>
<evidence type="ECO:0000256" key="6">
    <source>
        <dbReference type="ARBA" id="ARBA00022777"/>
    </source>
</evidence>
<dbReference type="RefSeq" id="WP_055177036.1">
    <property type="nucleotide sequence ID" value="NZ_JAUSQY010000001.1"/>
</dbReference>
<dbReference type="Gene3D" id="1.10.510.10">
    <property type="entry name" value="Transferase(Phosphotransferase) domain 1"/>
    <property type="match status" value="1"/>
</dbReference>
<dbReference type="SMART" id="SM00220">
    <property type="entry name" value="S_TKc"/>
    <property type="match status" value="1"/>
</dbReference>
<dbReference type="NCBIfam" id="NF033483">
    <property type="entry name" value="PknB_PASTA_kin"/>
    <property type="match status" value="1"/>
</dbReference>
<feature type="domain" description="PASTA" evidence="13">
    <location>
        <begin position="666"/>
        <end position="726"/>
    </location>
</feature>
<dbReference type="Gene3D" id="3.30.10.20">
    <property type="match status" value="5"/>
</dbReference>
<dbReference type="InterPro" id="IPR008271">
    <property type="entry name" value="Ser/Thr_kinase_AS"/>
</dbReference>
<feature type="region of interest" description="Disordered" evidence="10">
    <location>
        <begin position="498"/>
        <end position="519"/>
    </location>
</feature>
<feature type="compositionally biased region" description="Polar residues" evidence="10">
    <location>
        <begin position="509"/>
        <end position="519"/>
    </location>
</feature>
<dbReference type="InterPro" id="IPR011009">
    <property type="entry name" value="Kinase-like_dom_sf"/>
</dbReference>
<dbReference type="EC" id="2.7.11.1" evidence="1"/>
<feature type="transmembrane region" description="Helical" evidence="11">
    <location>
        <begin position="376"/>
        <end position="397"/>
    </location>
</feature>